<evidence type="ECO:0008006" key="6">
    <source>
        <dbReference type="Google" id="ProtNLM"/>
    </source>
</evidence>
<reference evidence="4 5" key="1">
    <citation type="submission" date="2022-06" db="EMBL/GenBank/DDBJ databases">
        <title>Roseomonas CN29.</title>
        <authorList>
            <person name="Cheng Y."/>
            <person name="He X."/>
        </authorList>
    </citation>
    <scope>NUCLEOTIDE SEQUENCE [LARGE SCALE GENOMIC DNA]</scope>
    <source>
        <strain evidence="4 5">CN29</strain>
    </source>
</reference>
<feature type="compositionally biased region" description="Pro residues" evidence="2">
    <location>
        <begin position="146"/>
        <end position="177"/>
    </location>
</feature>
<evidence type="ECO:0000313" key="5">
    <source>
        <dbReference type="Proteomes" id="UP001524642"/>
    </source>
</evidence>
<keyword evidence="5" id="KW-1185">Reference proteome</keyword>
<organism evidence="4 5">
    <name type="scientific">Roseomonas populi</name>
    <dbReference type="NCBI Taxonomy" id="3121582"/>
    <lineage>
        <taxon>Bacteria</taxon>
        <taxon>Pseudomonadati</taxon>
        <taxon>Pseudomonadota</taxon>
        <taxon>Alphaproteobacteria</taxon>
        <taxon>Acetobacterales</taxon>
        <taxon>Roseomonadaceae</taxon>
        <taxon>Roseomonas</taxon>
    </lineage>
</organism>
<accession>A0ABT1WXV6</accession>
<evidence type="ECO:0000313" key="4">
    <source>
        <dbReference type="EMBL" id="MCR0980676.1"/>
    </source>
</evidence>
<protein>
    <recommendedName>
        <fullName evidence="6">Tetratricopeptide repeat protein</fullName>
    </recommendedName>
</protein>
<feature type="compositionally biased region" description="Low complexity" evidence="2">
    <location>
        <begin position="127"/>
        <end position="145"/>
    </location>
</feature>
<sequence>MRGAAILALCGPLVLATPALAERAAVRVGNHPGHGRIVLDLAAPDIPYRVEEGPEGTFLRLAPGVQPDLAAARRPPRNVTALEGTADGLRIRIRPGARLRHYRLGSRLVLDVLDAAASPAPTPPATTSPGSATPAGTASPGLAAPRPAPTPATESPVPPSSVPAPPGLAAAAPPPAPASVAPERPAGIPLRTAAAEGGRALLLPGSAEAGLAILRRGDLLLLVLDQPQAYDPSPLRDDPVFGSLRVERLPEATILTLPIAAPAGLAARRQNGQWLIAPIPVPPRERSILAEPSEGRVVFRAAAPGRPVPVLDPETGLPLLVGTVREPGQAAPLPRNLAQMDLLSTQLGIAALARADSVALRRAGDRFILSGTSGAVLPEPPADAGAMTRLMELPNLPAAAAQERLRAQAASLAAAPPLARHLLRRAAAEGLLALGLAQEAQSMIRLAFQEDPRASADPRSLLVHAAAALLAGRPGEAQALRSANLPASDEVALWRAVLAASAGEGSAAAPAFAATLPILLAYPDPLRARLLPMAADSVLEAGDLPAARRLLQAAGERLDLALAAARLAEAEGRNDEALERLARIAEGRDRLARARALRRAAEIRLAAGTITPAAAAAALEAALFAWRGDTEEFGTRLRAAALRQQAGDGRGALDMLKETAEGYPDRAAQLRPLQEAALLQAMVQEPPTLAVALVEAHAPLLPAGIRAAEALLTLAERLNAMELPDRAATLATQALERAPAEARPTLALRVAALRLAAGDAAGAAAAIEKAPDLPDQAVERGLLLARAKATAGAAEEAASILRGLGTPGLPTLANLLAERRDWTGASDALLTLAAGTPSDPATPLNLLRATAFAALAGDASRLSAIRTGWLSKLGSGSVAEAVGLLTADPVRGLSDLPRLQRELDLFRGFPERLEAFRTAAASSR</sequence>
<feature type="chain" id="PRO_5046585219" description="Tetratricopeptide repeat protein" evidence="3">
    <location>
        <begin position="22"/>
        <end position="924"/>
    </location>
</feature>
<dbReference type="Proteomes" id="UP001524642">
    <property type="component" value="Unassembled WGS sequence"/>
</dbReference>
<evidence type="ECO:0000256" key="2">
    <source>
        <dbReference type="SAM" id="MobiDB-lite"/>
    </source>
</evidence>
<comment type="caution">
    <text evidence="4">The sequence shown here is derived from an EMBL/GenBank/DDBJ whole genome shotgun (WGS) entry which is preliminary data.</text>
</comment>
<dbReference type="EMBL" id="JANJOU010000001">
    <property type="protein sequence ID" value="MCR0980676.1"/>
    <property type="molecule type" value="Genomic_DNA"/>
</dbReference>
<gene>
    <name evidence="4" type="ORF">NRP21_01275</name>
</gene>
<proteinExistence type="predicted"/>
<feature type="region of interest" description="Disordered" evidence="2">
    <location>
        <begin position="118"/>
        <end position="184"/>
    </location>
</feature>
<keyword evidence="1" id="KW-0175">Coiled coil</keyword>
<name>A0ABT1WXV6_9PROT</name>
<keyword evidence="3" id="KW-0732">Signal</keyword>
<feature type="signal peptide" evidence="3">
    <location>
        <begin position="1"/>
        <end position="21"/>
    </location>
</feature>
<evidence type="ECO:0000256" key="1">
    <source>
        <dbReference type="SAM" id="Coils"/>
    </source>
</evidence>
<evidence type="ECO:0000256" key="3">
    <source>
        <dbReference type="SAM" id="SignalP"/>
    </source>
</evidence>
<feature type="coiled-coil region" evidence="1">
    <location>
        <begin position="560"/>
        <end position="587"/>
    </location>
</feature>
<dbReference type="RefSeq" id="WP_257714352.1">
    <property type="nucleotide sequence ID" value="NZ_JANJOU010000001.1"/>
</dbReference>